<evidence type="ECO:0000313" key="3">
    <source>
        <dbReference type="Proteomes" id="UP000015105"/>
    </source>
</evidence>
<accession>A0A453SLK2</accession>
<reference evidence="2" key="4">
    <citation type="submission" date="2019-03" db="UniProtKB">
        <authorList>
            <consortium name="EnsemblPlants"/>
        </authorList>
    </citation>
    <scope>IDENTIFICATION</scope>
</reference>
<reference evidence="3" key="2">
    <citation type="journal article" date="2017" name="Nat. Plants">
        <title>The Aegilops tauschii genome reveals multiple impacts of transposons.</title>
        <authorList>
            <person name="Zhao G."/>
            <person name="Zou C."/>
            <person name="Li K."/>
            <person name="Wang K."/>
            <person name="Li T."/>
            <person name="Gao L."/>
            <person name="Zhang X."/>
            <person name="Wang H."/>
            <person name="Yang Z."/>
            <person name="Liu X."/>
            <person name="Jiang W."/>
            <person name="Mao L."/>
            <person name="Kong X."/>
            <person name="Jiao Y."/>
            <person name="Jia J."/>
        </authorList>
    </citation>
    <scope>NUCLEOTIDE SEQUENCE [LARGE SCALE GENOMIC DNA]</scope>
    <source>
        <strain evidence="3">cv. AL8/78</strain>
    </source>
</reference>
<keyword evidence="3" id="KW-1185">Reference proteome</keyword>
<evidence type="ECO:0000313" key="2">
    <source>
        <dbReference type="EnsemblPlants" id="AET7Gv20996200.7"/>
    </source>
</evidence>
<reference evidence="2" key="5">
    <citation type="journal article" date="2021" name="G3 (Bethesda)">
        <title>Aegilops tauschii genome assembly Aet v5.0 features greater sequence contiguity and improved annotation.</title>
        <authorList>
            <person name="Wang L."/>
            <person name="Zhu T."/>
            <person name="Rodriguez J.C."/>
            <person name="Deal K.R."/>
            <person name="Dubcovsky J."/>
            <person name="McGuire P.E."/>
            <person name="Lux T."/>
            <person name="Spannagl M."/>
            <person name="Mayer K.F.X."/>
            <person name="Baldrich P."/>
            <person name="Meyers B.C."/>
            <person name="Huo N."/>
            <person name="Gu Y.Q."/>
            <person name="Zhou H."/>
            <person name="Devos K.M."/>
            <person name="Bennetzen J.L."/>
            <person name="Unver T."/>
            <person name="Budak H."/>
            <person name="Gulick P.J."/>
            <person name="Galiba G."/>
            <person name="Kalapos B."/>
            <person name="Nelson D.R."/>
            <person name="Li P."/>
            <person name="You F.M."/>
            <person name="Luo M.C."/>
            <person name="Dvorak J."/>
        </authorList>
    </citation>
    <scope>NUCLEOTIDE SEQUENCE [LARGE SCALE GENOMIC DNA]</scope>
    <source>
        <strain evidence="2">cv. AL8/78</strain>
    </source>
</reference>
<feature type="region of interest" description="Disordered" evidence="1">
    <location>
        <begin position="41"/>
        <end position="72"/>
    </location>
</feature>
<name>A0A453SLK2_AEGTS</name>
<organism evidence="2 3">
    <name type="scientific">Aegilops tauschii subsp. strangulata</name>
    <name type="common">Goatgrass</name>
    <dbReference type="NCBI Taxonomy" id="200361"/>
    <lineage>
        <taxon>Eukaryota</taxon>
        <taxon>Viridiplantae</taxon>
        <taxon>Streptophyta</taxon>
        <taxon>Embryophyta</taxon>
        <taxon>Tracheophyta</taxon>
        <taxon>Spermatophyta</taxon>
        <taxon>Magnoliopsida</taxon>
        <taxon>Liliopsida</taxon>
        <taxon>Poales</taxon>
        <taxon>Poaceae</taxon>
        <taxon>BOP clade</taxon>
        <taxon>Pooideae</taxon>
        <taxon>Triticodae</taxon>
        <taxon>Triticeae</taxon>
        <taxon>Triticinae</taxon>
        <taxon>Aegilops</taxon>
    </lineage>
</organism>
<dbReference type="EnsemblPlants" id="AET7Gv20996200.7">
    <property type="protein sequence ID" value="AET7Gv20996200.7"/>
    <property type="gene ID" value="AET7Gv20996200"/>
</dbReference>
<reference evidence="3" key="1">
    <citation type="journal article" date="2014" name="Science">
        <title>Ancient hybridizations among the ancestral genomes of bread wheat.</title>
        <authorList>
            <consortium name="International Wheat Genome Sequencing Consortium,"/>
            <person name="Marcussen T."/>
            <person name="Sandve S.R."/>
            <person name="Heier L."/>
            <person name="Spannagl M."/>
            <person name="Pfeifer M."/>
            <person name="Jakobsen K.S."/>
            <person name="Wulff B.B."/>
            <person name="Steuernagel B."/>
            <person name="Mayer K.F."/>
            <person name="Olsen O.A."/>
        </authorList>
    </citation>
    <scope>NUCLEOTIDE SEQUENCE [LARGE SCALE GENOMIC DNA]</scope>
    <source>
        <strain evidence="3">cv. AL8/78</strain>
    </source>
</reference>
<dbReference type="Gramene" id="AET7Gv20996200.7">
    <property type="protein sequence ID" value="AET7Gv20996200.7"/>
    <property type="gene ID" value="AET7Gv20996200"/>
</dbReference>
<dbReference type="AlphaFoldDB" id="A0A453SLK2"/>
<dbReference type="Proteomes" id="UP000015105">
    <property type="component" value="Chromosome 7D"/>
</dbReference>
<proteinExistence type="predicted"/>
<reference evidence="2" key="3">
    <citation type="journal article" date="2017" name="Nature">
        <title>Genome sequence of the progenitor of the wheat D genome Aegilops tauschii.</title>
        <authorList>
            <person name="Luo M.C."/>
            <person name="Gu Y.Q."/>
            <person name="Puiu D."/>
            <person name="Wang H."/>
            <person name="Twardziok S.O."/>
            <person name="Deal K.R."/>
            <person name="Huo N."/>
            <person name="Zhu T."/>
            <person name="Wang L."/>
            <person name="Wang Y."/>
            <person name="McGuire P.E."/>
            <person name="Liu S."/>
            <person name="Long H."/>
            <person name="Ramasamy R.K."/>
            <person name="Rodriguez J.C."/>
            <person name="Van S.L."/>
            <person name="Yuan L."/>
            <person name="Wang Z."/>
            <person name="Xia Z."/>
            <person name="Xiao L."/>
            <person name="Anderson O.D."/>
            <person name="Ouyang S."/>
            <person name="Liang Y."/>
            <person name="Zimin A.V."/>
            <person name="Pertea G."/>
            <person name="Qi P."/>
            <person name="Bennetzen J.L."/>
            <person name="Dai X."/>
            <person name="Dawson M.W."/>
            <person name="Muller H.G."/>
            <person name="Kugler K."/>
            <person name="Rivarola-Duarte L."/>
            <person name="Spannagl M."/>
            <person name="Mayer K.F.X."/>
            <person name="Lu F.H."/>
            <person name="Bevan M.W."/>
            <person name="Leroy P."/>
            <person name="Li P."/>
            <person name="You F.M."/>
            <person name="Sun Q."/>
            <person name="Liu Z."/>
            <person name="Lyons E."/>
            <person name="Wicker T."/>
            <person name="Salzberg S.L."/>
            <person name="Devos K.M."/>
            <person name="Dvorak J."/>
        </authorList>
    </citation>
    <scope>NUCLEOTIDE SEQUENCE [LARGE SCALE GENOMIC DNA]</scope>
    <source>
        <strain evidence="2">cv. AL8/78</strain>
    </source>
</reference>
<evidence type="ECO:0000256" key="1">
    <source>
        <dbReference type="SAM" id="MobiDB-lite"/>
    </source>
</evidence>
<protein>
    <submittedName>
        <fullName evidence="2">Uncharacterized protein</fullName>
    </submittedName>
</protein>
<sequence>PRNSTEIIPPWDWEGSGARMRVGVPEPNPRFALQHVKAPLAHRLTGPPPTPTHARNPAHPTDRLAPIPQKSP</sequence>